<name>A0A2I0JSC0_PUNGR</name>
<comment type="caution">
    <text evidence="3">The sequence shown here is derived from an EMBL/GenBank/DDBJ whole genome shotgun (WGS) entry which is preliminary data.</text>
</comment>
<feature type="transmembrane region" description="Helical" evidence="2">
    <location>
        <begin position="20"/>
        <end position="42"/>
    </location>
</feature>
<keyword evidence="2" id="KW-1133">Transmembrane helix</keyword>
<dbReference type="EMBL" id="PGOL01001313">
    <property type="protein sequence ID" value="PKI59219.1"/>
    <property type="molecule type" value="Genomic_DNA"/>
</dbReference>
<feature type="compositionally biased region" description="Basic and acidic residues" evidence="1">
    <location>
        <begin position="49"/>
        <end position="61"/>
    </location>
</feature>
<sequence length="131" mass="14645">MESLFVPQLRFPAGGVRTLASITGLGWVGLDVWGIYWGVTIIRRGRDYGKLKDGTEPKEGKPIPSTGSDRKTASGMDRIKYGWGFLREPKSCKGRWFSIKRGWMLASWLCEGYWPYSAHGDSGALWCIIGV</sequence>
<evidence type="ECO:0000313" key="3">
    <source>
        <dbReference type="EMBL" id="PKI59219.1"/>
    </source>
</evidence>
<dbReference type="AlphaFoldDB" id="A0A2I0JSC0"/>
<protein>
    <submittedName>
        <fullName evidence="3">Uncharacterized protein</fullName>
    </submittedName>
</protein>
<evidence type="ECO:0000256" key="1">
    <source>
        <dbReference type="SAM" id="MobiDB-lite"/>
    </source>
</evidence>
<proteinExistence type="predicted"/>
<evidence type="ECO:0000256" key="2">
    <source>
        <dbReference type="SAM" id="Phobius"/>
    </source>
</evidence>
<keyword evidence="2" id="KW-0472">Membrane</keyword>
<evidence type="ECO:0000313" key="4">
    <source>
        <dbReference type="Proteomes" id="UP000233551"/>
    </source>
</evidence>
<keyword evidence="2" id="KW-0812">Transmembrane</keyword>
<organism evidence="3 4">
    <name type="scientific">Punica granatum</name>
    <name type="common">Pomegranate</name>
    <dbReference type="NCBI Taxonomy" id="22663"/>
    <lineage>
        <taxon>Eukaryota</taxon>
        <taxon>Viridiplantae</taxon>
        <taxon>Streptophyta</taxon>
        <taxon>Embryophyta</taxon>
        <taxon>Tracheophyta</taxon>
        <taxon>Spermatophyta</taxon>
        <taxon>Magnoliopsida</taxon>
        <taxon>eudicotyledons</taxon>
        <taxon>Gunneridae</taxon>
        <taxon>Pentapetalae</taxon>
        <taxon>rosids</taxon>
        <taxon>malvids</taxon>
        <taxon>Myrtales</taxon>
        <taxon>Lythraceae</taxon>
        <taxon>Punica</taxon>
    </lineage>
</organism>
<keyword evidence="4" id="KW-1185">Reference proteome</keyword>
<dbReference type="Proteomes" id="UP000233551">
    <property type="component" value="Unassembled WGS sequence"/>
</dbReference>
<reference evidence="3 4" key="1">
    <citation type="submission" date="2017-11" db="EMBL/GenBank/DDBJ databases">
        <title>De-novo sequencing of pomegranate (Punica granatum L.) genome.</title>
        <authorList>
            <person name="Akparov Z."/>
            <person name="Amiraslanov A."/>
            <person name="Hajiyeva S."/>
            <person name="Abbasov M."/>
            <person name="Kaur K."/>
            <person name="Hamwieh A."/>
            <person name="Solovyev V."/>
            <person name="Salamov A."/>
            <person name="Braich B."/>
            <person name="Kosarev P."/>
            <person name="Mahmoud A."/>
            <person name="Hajiyev E."/>
            <person name="Babayeva S."/>
            <person name="Izzatullayeva V."/>
            <person name="Mammadov A."/>
            <person name="Mammadov A."/>
            <person name="Sharifova S."/>
            <person name="Ojaghi J."/>
            <person name="Eynullazada K."/>
            <person name="Bayramov B."/>
            <person name="Abdulazimova A."/>
            <person name="Shahmuradov I."/>
        </authorList>
    </citation>
    <scope>NUCLEOTIDE SEQUENCE [LARGE SCALE GENOMIC DNA]</scope>
    <source>
        <strain evidence="4">cv. AG2017</strain>
        <tissue evidence="3">Leaf</tissue>
    </source>
</reference>
<accession>A0A2I0JSC0</accession>
<feature type="region of interest" description="Disordered" evidence="1">
    <location>
        <begin position="49"/>
        <end position="74"/>
    </location>
</feature>
<gene>
    <name evidence="3" type="ORF">CRG98_020382</name>
</gene>